<name>A0A0C6FTR8_9HYPH</name>
<organism evidence="2 3">
    <name type="scientific">Methylobacterium aquaticum</name>
    <dbReference type="NCBI Taxonomy" id="270351"/>
    <lineage>
        <taxon>Bacteria</taxon>
        <taxon>Pseudomonadati</taxon>
        <taxon>Pseudomonadota</taxon>
        <taxon>Alphaproteobacteria</taxon>
        <taxon>Hyphomicrobiales</taxon>
        <taxon>Methylobacteriaceae</taxon>
        <taxon>Methylobacterium</taxon>
    </lineage>
</organism>
<gene>
    <name evidence="2" type="primary">mxaW</name>
    <name evidence="2" type="ORF">Maq22A_1p33240</name>
</gene>
<dbReference type="Proteomes" id="UP000061432">
    <property type="component" value="Plasmid pMaq22A_1p"/>
</dbReference>
<sequence>MPFPRRQILAGLIGAALLSGPVAAGDGRLAALYPQDGRRAMAGPDFARFPGAGILFCRDAGGVPKRAAAAWLIAGPRVVMLNAHNFRSRRLEVTRAVADCFFQIAGRNHDFEPDSLHLGVAPGASALHITDDWALLSLREPVTAVAAQPVPDAAARLPTGGGTVPVTMVSPAGHENFGSATSLETCAIRRIDRPGEDGIRMARHDCNNGYGGSGSGLFDAAGNLLAMHSASLSMNSRRAYDDEFHYGSALLLEGPLLDALREAAARTR</sequence>
<evidence type="ECO:0000256" key="1">
    <source>
        <dbReference type="SAM" id="SignalP"/>
    </source>
</evidence>
<reference evidence="3" key="2">
    <citation type="submission" date="2015-01" db="EMBL/GenBank/DDBJ databases">
        <title>Complete genome sequence of Methylobacterium aquaticum strain 22A.</title>
        <authorList>
            <person name="Tani A."/>
            <person name="Ogura Y."/>
            <person name="Hayashi T."/>
        </authorList>
    </citation>
    <scope>NUCLEOTIDE SEQUENCE [LARGE SCALE GENOMIC DNA]</scope>
    <source>
        <strain evidence="3">MA-22A</strain>
        <plasmid evidence="3">Plasmid pMaq22A_1p DNA</plasmid>
    </source>
</reference>
<accession>A0A0C6FTR8</accession>
<dbReference type="EMBL" id="AP014705">
    <property type="protein sequence ID" value="BAQ48944.1"/>
    <property type="molecule type" value="Genomic_DNA"/>
</dbReference>
<evidence type="ECO:0000313" key="2">
    <source>
        <dbReference type="EMBL" id="BAQ48944.1"/>
    </source>
</evidence>
<feature type="chain" id="PRO_5002189532" evidence="1">
    <location>
        <begin position="25"/>
        <end position="268"/>
    </location>
</feature>
<dbReference type="AlphaFoldDB" id="A0A0C6FTR8"/>
<dbReference type="OrthoDB" id="8436659at2"/>
<dbReference type="KEGG" id="maqu:Maq22A_1p33240"/>
<dbReference type="Pfam" id="PF13365">
    <property type="entry name" value="Trypsin_2"/>
    <property type="match status" value="1"/>
</dbReference>
<evidence type="ECO:0000313" key="3">
    <source>
        <dbReference type="Proteomes" id="UP000061432"/>
    </source>
</evidence>
<dbReference type="RefSeq" id="WP_060850112.1">
    <property type="nucleotide sequence ID" value="NZ_AP014705.1"/>
</dbReference>
<keyword evidence="2" id="KW-0614">Plasmid</keyword>
<dbReference type="InterPro" id="IPR009003">
    <property type="entry name" value="Peptidase_S1_PA"/>
</dbReference>
<reference evidence="2 3" key="1">
    <citation type="journal article" date="2015" name="Genome Announc.">
        <title>Complete Genome Sequence of Methylobacterium aquaticum Strain 22A, Isolated from Racomitrium japonicum Moss.</title>
        <authorList>
            <person name="Tani A."/>
            <person name="Ogura Y."/>
            <person name="Hayashi T."/>
            <person name="Kimbara K."/>
        </authorList>
    </citation>
    <scope>NUCLEOTIDE SEQUENCE [LARGE SCALE GENOMIC DNA]</scope>
    <source>
        <strain evidence="2 3">MA-22A</strain>
        <plasmid evidence="3">Plasmid pMaq22A_1p DNA</plasmid>
    </source>
</reference>
<geneLocation type="plasmid" evidence="3">
    <name>pMaq22A_1p DNA</name>
</geneLocation>
<dbReference type="PATRIC" id="fig|270351.10.peg.5965"/>
<proteinExistence type="predicted"/>
<keyword evidence="1" id="KW-0732">Signal</keyword>
<protein>
    <submittedName>
        <fullName evidence="2">Protein of unassigned function</fullName>
    </submittedName>
</protein>
<feature type="signal peptide" evidence="1">
    <location>
        <begin position="1"/>
        <end position="24"/>
    </location>
</feature>
<dbReference type="SUPFAM" id="SSF50494">
    <property type="entry name" value="Trypsin-like serine proteases"/>
    <property type="match status" value="1"/>
</dbReference>